<dbReference type="GO" id="GO:0005634">
    <property type="term" value="C:nucleus"/>
    <property type="evidence" value="ECO:0007669"/>
    <property type="project" value="TreeGrafter"/>
</dbReference>
<protein>
    <recommendedName>
        <fullName evidence="1">26S proteasome non-ATPase regulatory subunit 4</fullName>
    </recommendedName>
</protein>
<dbReference type="FunFam" id="3.40.50.410:FF:000005">
    <property type="entry name" value="26S proteasome non-ATPase regulatory subunit 4"/>
    <property type="match status" value="1"/>
</dbReference>
<dbReference type="Pfam" id="PF13519">
    <property type="entry name" value="VWA_2"/>
    <property type="match status" value="1"/>
</dbReference>
<dbReference type="SMART" id="SM00327">
    <property type="entry name" value="VWA"/>
    <property type="match status" value="1"/>
</dbReference>
<dbReference type="InterPro" id="IPR036465">
    <property type="entry name" value="vWFA_dom_sf"/>
</dbReference>
<proteinExistence type="predicted"/>
<dbReference type="Gene3D" id="3.40.50.410">
    <property type="entry name" value="von Willebrand factor, type A domain"/>
    <property type="match status" value="1"/>
</dbReference>
<keyword evidence="4" id="KW-1185">Reference proteome</keyword>
<dbReference type="PANTHER" id="PTHR10223:SF0">
    <property type="entry name" value="26S PROTEASOME NON-ATPASE REGULATORY SUBUNIT 4"/>
    <property type="match status" value="1"/>
</dbReference>
<accession>A0A6A4W831</accession>
<dbReference type="GO" id="GO:0043161">
    <property type="term" value="P:proteasome-mediated ubiquitin-dependent protein catabolic process"/>
    <property type="evidence" value="ECO:0007669"/>
    <property type="project" value="TreeGrafter"/>
</dbReference>
<dbReference type="InterPro" id="IPR027040">
    <property type="entry name" value="PSMD4"/>
</dbReference>
<keyword evidence="3" id="KW-0647">Proteasome</keyword>
<evidence type="ECO:0000313" key="3">
    <source>
        <dbReference type="EMBL" id="KAF0302173.1"/>
    </source>
</evidence>
<evidence type="ECO:0000256" key="1">
    <source>
        <dbReference type="ARBA" id="ARBA00014934"/>
    </source>
</evidence>
<sequence length="215" mass="23883">MVLESTMICIDNSDYMRNGDFVPSRIQAQQDAVGMVCHAKTRSNPENNCGLITSAGGQVLTTLTTDAGRILSKLHEVTPNGESNFLSSLRIAHLALKHRQSKNHKTRIIFFVGSPIDCDEKEVIKVAKRLKKEKVNVDIVSFGEEAANTNLLSQFINTINGKDGTGSHLVTVPTGPHLSDALVSSPILQWDYLDFTWRLERSWICWTIRQPAHKG</sequence>
<evidence type="ECO:0000259" key="2">
    <source>
        <dbReference type="PROSITE" id="PS50234"/>
    </source>
</evidence>
<dbReference type="GO" id="GO:0008540">
    <property type="term" value="C:proteasome regulatory particle, base subcomplex"/>
    <property type="evidence" value="ECO:0007669"/>
    <property type="project" value="TreeGrafter"/>
</dbReference>
<dbReference type="EMBL" id="VIIS01001085">
    <property type="protein sequence ID" value="KAF0302173.1"/>
    <property type="molecule type" value="Genomic_DNA"/>
</dbReference>
<dbReference type="Proteomes" id="UP000440578">
    <property type="component" value="Unassembled WGS sequence"/>
</dbReference>
<evidence type="ECO:0000313" key="4">
    <source>
        <dbReference type="Proteomes" id="UP000440578"/>
    </source>
</evidence>
<dbReference type="SUPFAM" id="SSF53300">
    <property type="entry name" value="vWA-like"/>
    <property type="match status" value="1"/>
</dbReference>
<dbReference type="GO" id="GO:0005829">
    <property type="term" value="C:cytosol"/>
    <property type="evidence" value="ECO:0007669"/>
    <property type="project" value="TreeGrafter"/>
</dbReference>
<dbReference type="OrthoDB" id="1731724at2759"/>
<dbReference type="PANTHER" id="PTHR10223">
    <property type="entry name" value="26S PROTEASOME NON-ATPASE REGULATORY SUBUNIT 4"/>
    <property type="match status" value="1"/>
</dbReference>
<gene>
    <name evidence="3" type="primary">PSMD4</name>
    <name evidence="3" type="ORF">FJT64_025716</name>
</gene>
<feature type="domain" description="VWFA" evidence="2">
    <location>
        <begin position="5"/>
        <end position="187"/>
    </location>
</feature>
<organism evidence="3 4">
    <name type="scientific">Amphibalanus amphitrite</name>
    <name type="common">Striped barnacle</name>
    <name type="synonym">Balanus amphitrite</name>
    <dbReference type="NCBI Taxonomy" id="1232801"/>
    <lineage>
        <taxon>Eukaryota</taxon>
        <taxon>Metazoa</taxon>
        <taxon>Ecdysozoa</taxon>
        <taxon>Arthropoda</taxon>
        <taxon>Crustacea</taxon>
        <taxon>Multicrustacea</taxon>
        <taxon>Cirripedia</taxon>
        <taxon>Thoracica</taxon>
        <taxon>Thoracicalcarea</taxon>
        <taxon>Balanomorpha</taxon>
        <taxon>Balanoidea</taxon>
        <taxon>Balanidae</taxon>
        <taxon>Amphibalaninae</taxon>
        <taxon>Amphibalanus</taxon>
    </lineage>
</organism>
<name>A0A6A4W831_AMPAM</name>
<dbReference type="PROSITE" id="PS50234">
    <property type="entry name" value="VWFA"/>
    <property type="match status" value="1"/>
</dbReference>
<reference evidence="3 4" key="1">
    <citation type="submission" date="2019-07" db="EMBL/GenBank/DDBJ databases">
        <title>Draft genome assembly of a fouling barnacle, Amphibalanus amphitrite (Darwin, 1854): The first reference genome for Thecostraca.</title>
        <authorList>
            <person name="Kim W."/>
        </authorList>
    </citation>
    <scope>NUCLEOTIDE SEQUENCE [LARGE SCALE GENOMIC DNA]</scope>
    <source>
        <strain evidence="3">SNU_AA5</strain>
        <tissue evidence="3">Soma without cirri and trophi</tissue>
    </source>
</reference>
<comment type="caution">
    <text evidence="3">The sequence shown here is derived from an EMBL/GenBank/DDBJ whole genome shotgun (WGS) entry which is preliminary data.</text>
</comment>
<dbReference type="CDD" id="cd01452">
    <property type="entry name" value="VWA_26S_proteasome_subunit"/>
    <property type="match status" value="1"/>
</dbReference>
<dbReference type="InterPro" id="IPR002035">
    <property type="entry name" value="VWF_A"/>
</dbReference>
<dbReference type="GO" id="GO:0031593">
    <property type="term" value="F:polyubiquitin modification-dependent protein binding"/>
    <property type="evidence" value="ECO:0007669"/>
    <property type="project" value="TreeGrafter"/>
</dbReference>
<dbReference type="AlphaFoldDB" id="A0A6A4W831"/>